<dbReference type="InterPro" id="IPR003599">
    <property type="entry name" value="Ig_sub"/>
</dbReference>
<dbReference type="eggNOG" id="ENOG502RXPD">
    <property type="taxonomic scope" value="Eukaryota"/>
</dbReference>
<dbReference type="Proteomes" id="UP000007635">
    <property type="component" value="Chromosome XX"/>
</dbReference>
<dbReference type="SMART" id="SM00408">
    <property type="entry name" value="IGc2"/>
    <property type="match status" value="5"/>
</dbReference>
<dbReference type="SMART" id="SM00409">
    <property type="entry name" value="IG"/>
    <property type="match status" value="7"/>
</dbReference>
<evidence type="ECO:0000256" key="3">
    <source>
        <dbReference type="ARBA" id="ARBA00023180"/>
    </source>
</evidence>
<evidence type="ECO:0000256" key="1">
    <source>
        <dbReference type="ARBA" id="ARBA00022729"/>
    </source>
</evidence>
<evidence type="ECO:0000256" key="4">
    <source>
        <dbReference type="ARBA" id="ARBA00023319"/>
    </source>
</evidence>
<organism evidence="7 8">
    <name type="scientific">Gasterosteus aculeatus aculeatus</name>
    <name type="common">three-spined stickleback</name>
    <dbReference type="NCBI Taxonomy" id="481459"/>
    <lineage>
        <taxon>Eukaryota</taxon>
        <taxon>Metazoa</taxon>
        <taxon>Chordata</taxon>
        <taxon>Craniata</taxon>
        <taxon>Vertebrata</taxon>
        <taxon>Euteleostomi</taxon>
        <taxon>Actinopterygii</taxon>
        <taxon>Neopterygii</taxon>
        <taxon>Teleostei</taxon>
        <taxon>Neoteleostei</taxon>
        <taxon>Acanthomorphata</taxon>
        <taxon>Eupercaria</taxon>
        <taxon>Perciformes</taxon>
        <taxon>Cottioidei</taxon>
        <taxon>Gasterosteales</taxon>
        <taxon>Gasterosteidae</taxon>
        <taxon>Gasterosteus</taxon>
    </lineage>
</organism>
<sequence>MECLIFALILFTTAFAPAASIEKLIASQNPAPVGSNVTLFSPPNVKALVWMFESDVIALMLNGGAIISDNWIPRVTLHSNSSLTLNSVKQNDSGSYSLAVLNSSPVKLTLSVQVPISNVTMWANATDLVEFNDTAVLKCSALIGSHLSYTWLKGGSVVTKGQLSDGGATLTIVGVTRYDNGWYSCNVSNGVSHECSLPLYLNISYGPSNTSMVIVPMGSHYEVGSDITMTCSADSSPAAIVQWMVDGMYLNHSGPQLQLKMVTESHSGNYKCVVRNTVTSRFSSQSALIRILDPRNYVRVEAPMTPAKEGDNYVLTCNVTEPAMHVHWWKNGEPLHEDSTTVFNLENMTVTFHPLERNHTGDYRCTATASLWNLTSHPHNLVVNYGPETPAVEGPDFAEAGQSATFHCSAMSMPPSQFSWWFNGSNVGNSSVFTTDILSTNMSGKITCKAYNLVTGKNVTKSKMLTVIEKVSVMIRNNTVPINYKNFTLICDATIPYNMIYWMKDNVPLNMMHYAVDPHMSYHIENNKLHFTPLTRGDNGTYHCLADNYASSGYELLVNYGPLSVKILDSTKPGPIVSLTCSADSQPDCDFQWFFNGQQSMAVHTGPIYTFLRNNESQGNYTCKAKNPVTNITMYQTTALSVAAFSFPSQAVVTLTGLFAFSVPVLFH</sequence>
<dbReference type="GeneTree" id="ENSGT01100000263479"/>
<evidence type="ECO:0000313" key="7">
    <source>
        <dbReference type="Ensembl" id="ENSGACP00000012419.2"/>
    </source>
</evidence>
<feature type="chain" id="PRO_5043859159" description="Ig-like domain-containing protein" evidence="5">
    <location>
        <begin position="19"/>
        <end position="668"/>
    </location>
</feature>
<evidence type="ECO:0000256" key="5">
    <source>
        <dbReference type="SAM" id="SignalP"/>
    </source>
</evidence>
<dbReference type="Bgee" id="ENSGACG00000009412">
    <property type="expression patterns" value="Expressed in pharyngeal gill and 2 other cell types or tissues"/>
</dbReference>
<evidence type="ECO:0000313" key="8">
    <source>
        <dbReference type="Proteomes" id="UP000007635"/>
    </source>
</evidence>
<feature type="domain" description="Ig-like" evidence="6">
    <location>
        <begin position="469"/>
        <end position="559"/>
    </location>
</feature>
<dbReference type="Pfam" id="PF13927">
    <property type="entry name" value="Ig_3"/>
    <property type="match status" value="3"/>
</dbReference>
<dbReference type="OMA" id="HWISSAK"/>
<protein>
    <recommendedName>
        <fullName evidence="6">Ig-like domain-containing protein</fullName>
    </recommendedName>
</protein>
<dbReference type="Pfam" id="PF13895">
    <property type="entry name" value="Ig_2"/>
    <property type="match status" value="1"/>
</dbReference>
<dbReference type="InterPro" id="IPR052598">
    <property type="entry name" value="IgSF_CEA-related"/>
</dbReference>
<name>G3P496_GASAC</name>
<dbReference type="PANTHER" id="PTHR44337:SF20">
    <property type="entry name" value="CARCINOEMBRYONIC ANTIGEN-RELATED CELL ADHESION MOLECULE 5-RELATED"/>
    <property type="match status" value="1"/>
</dbReference>
<evidence type="ECO:0000259" key="6">
    <source>
        <dbReference type="PROSITE" id="PS50835"/>
    </source>
</evidence>
<reference evidence="7" key="2">
    <citation type="submission" date="2025-08" db="UniProtKB">
        <authorList>
            <consortium name="Ensembl"/>
        </authorList>
    </citation>
    <scope>IDENTIFICATION</scope>
</reference>
<dbReference type="AlphaFoldDB" id="G3P496"/>
<keyword evidence="4" id="KW-0393">Immunoglobulin domain</keyword>
<dbReference type="Ensembl" id="ENSGACT00000012443.2">
    <property type="protein sequence ID" value="ENSGACP00000012419.2"/>
    <property type="gene ID" value="ENSGACG00000009412.2"/>
</dbReference>
<reference evidence="7" key="3">
    <citation type="submission" date="2025-09" db="UniProtKB">
        <authorList>
            <consortium name="Ensembl"/>
        </authorList>
    </citation>
    <scope>IDENTIFICATION</scope>
</reference>
<dbReference type="InParanoid" id="G3P496"/>
<reference evidence="7 8" key="1">
    <citation type="journal article" date="2021" name="G3 (Bethesda)">
        <title>Improved contiguity of the threespine stickleback genome using long-read sequencing.</title>
        <authorList>
            <person name="Nath S."/>
            <person name="Shaw D.E."/>
            <person name="White M.A."/>
        </authorList>
    </citation>
    <scope>NUCLEOTIDE SEQUENCE [LARGE SCALE GENOMIC DNA]</scope>
    <source>
        <strain evidence="7 8">Lake Benthic</strain>
    </source>
</reference>
<dbReference type="KEGG" id="gat:120810221"/>
<dbReference type="SUPFAM" id="SSF48726">
    <property type="entry name" value="Immunoglobulin"/>
    <property type="match status" value="6"/>
</dbReference>
<dbReference type="CDD" id="cd00096">
    <property type="entry name" value="Ig"/>
    <property type="match status" value="2"/>
</dbReference>
<feature type="domain" description="Ig-like" evidence="6">
    <location>
        <begin position="562"/>
        <end position="641"/>
    </location>
</feature>
<keyword evidence="8" id="KW-1185">Reference proteome</keyword>
<dbReference type="GeneID" id="120810221"/>
<proteinExistence type="predicted"/>
<dbReference type="PROSITE" id="PS50835">
    <property type="entry name" value="IG_LIKE"/>
    <property type="match status" value="6"/>
</dbReference>
<dbReference type="InterPro" id="IPR036179">
    <property type="entry name" value="Ig-like_dom_sf"/>
</dbReference>
<dbReference type="Gene3D" id="2.60.40.10">
    <property type="entry name" value="Immunoglobulins"/>
    <property type="match status" value="7"/>
</dbReference>
<dbReference type="FunCoup" id="G3P496">
    <property type="interactions" value="218"/>
</dbReference>
<dbReference type="InterPro" id="IPR013783">
    <property type="entry name" value="Ig-like_fold"/>
</dbReference>
<evidence type="ECO:0000256" key="2">
    <source>
        <dbReference type="ARBA" id="ARBA00023157"/>
    </source>
</evidence>
<feature type="domain" description="Ig-like" evidence="6">
    <location>
        <begin position="294"/>
        <end position="375"/>
    </location>
</feature>
<feature type="signal peptide" evidence="5">
    <location>
        <begin position="1"/>
        <end position="18"/>
    </location>
</feature>
<dbReference type="InterPro" id="IPR007110">
    <property type="entry name" value="Ig-like_dom"/>
</dbReference>
<accession>G3P496</accession>
<dbReference type="RefSeq" id="XP_040020519.1">
    <property type="nucleotide sequence ID" value="XM_040164585.1"/>
</dbReference>
<dbReference type="STRING" id="69293.ENSGACP00000012419"/>
<dbReference type="InterPro" id="IPR003598">
    <property type="entry name" value="Ig_sub2"/>
</dbReference>
<feature type="domain" description="Ig-like" evidence="6">
    <location>
        <begin position="207"/>
        <end position="283"/>
    </location>
</feature>
<keyword evidence="2" id="KW-1015">Disulfide bond</keyword>
<dbReference type="PANTHER" id="PTHR44337">
    <property type="entry name" value="CARCINOEMBRYONIC ANTIGEN-RELATED CELL ADHESION MOLECULE 8"/>
    <property type="match status" value="1"/>
</dbReference>
<keyword evidence="3" id="KW-0325">Glycoprotein</keyword>
<keyword evidence="1 5" id="KW-0732">Signal</keyword>
<feature type="domain" description="Ig-like" evidence="6">
    <location>
        <begin position="387"/>
        <end position="466"/>
    </location>
</feature>
<feature type="domain" description="Ig-like" evidence="6">
    <location>
        <begin position="115"/>
        <end position="198"/>
    </location>
</feature>